<sequence length="398" mass="45292">MAPDLRELAQELTTAADGCGDLSGPDSFVQRKKILDLTKQINDEVQDLRERSLHYAEAMAEMAALRLLMDWKAFDLIPRPPDSIRYSELAERLGSDEALLRRMLWMLVSTGKMKQVGADRITHTKFSEIFTGLDPQGRSFRLAYDNGNFAFSRWPSYFGKYGRKEPDEPTHNPLSYAYGREDETFWDIVSGERLEDFNATMQMLEHRLPVCGMFPFKWIVENAHLVADDAPLVVDVGGGQGQSLRQILKECPVIGAERMVLQDRPPVIEDAKNRDVPELRAVRKMPHDFFEEQPVKGALVYYVRRVMHNWSDKNNCVILGHLRDAMAPASRILITEQVMPNPPAPADAWLDLCMMGFGSKERAEQDWHELADAAGLEVVDIWKAETSETGVIELKKRQ</sequence>
<dbReference type="PANTHER" id="PTHR43712">
    <property type="entry name" value="PUTATIVE (AFU_ORTHOLOGUE AFUA_4G14580)-RELATED"/>
    <property type="match status" value="1"/>
</dbReference>
<evidence type="ECO:0000256" key="2">
    <source>
        <dbReference type="ARBA" id="ARBA00022679"/>
    </source>
</evidence>
<dbReference type="EMBL" id="JAJVDC020000116">
    <property type="protein sequence ID" value="KAL1623651.1"/>
    <property type="molecule type" value="Genomic_DNA"/>
</dbReference>
<dbReference type="Gene3D" id="1.10.10.10">
    <property type="entry name" value="Winged helix-like DNA-binding domain superfamily/Winged helix DNA-binding domain"/>
    <property type="match status" value="1"/>
</dbReference>
<dbReference type="PANTHER" id="PTHR43712:SF1">
    <property type="entry name" value="HYPOTHETICAL O-METHYLTRANSFERASE (EUROFUNG)-RELATED"/>
    <property type="match status" value="1"/>
</dbReference>
<keyword evidence="2" id="KW-0808">Transferase</keyword>
<dbReference type="SUPFAM" id="SSF53335">
    <property type="entry name" value="S-adenosyl-L-methionine-dependent methyltransferases"/>
    <property type="match status" value="1"/>
</dbReference>
<dbReference type="InterPro" id="IPR016461">
    <property type="entry name" value="COMT-like"/>
</dbReference>
<evidence type="ECO:0000313" key="6">
    <source>
        <dbReference type="Proteomes" id="UP001521116"/>
    </source>
</evidence>
<evidence type="ECO:0000256" key="1">
    <source>
        <dbReference type="ARBA" id="ARBA00022603"/>
    </source>
</evidence>
<dbReference type="InterPro" id="IPR036388">
    <property type="entry name" value="WH-like_DNA-bd_sf"/>
</dbReference>
<evidence type="ECO:0000259" key="4">
    <source>
        <dbReference type="Pfam" id="PF00891"/>
    </source>
</evidence>
<protein>
    <recommendedName>
        <fullName evidence="4">O-methyltransferase C-terminal domain-containing protein</fullName>
    </recommendedName>
</protein>
<dbReference type="Pfam" id="PF00891">
    <property type="entry name" value="Methyltransf_2"/>
    <property type="match status" value="1"/>
</dbReference>
<feature type="domain" description="O-methyltransferase C-terminal" evidence="4">
    <location>
        <begin position="231"/>
        <end position="376"/>
    </location>
</feature>
<keyword evidence="1" id="KW-0489">Methyltransferase</keyword>
<comment type="caution">
    <text evidence="5">The sequence shown here is derived from an EMBL/GenBank/DDBJ whole genome shotgun (WGS) entry which is preliminary data.</text>
</comment>
<dbReference type="InterPro" id="IPR036390">
    <property type="entry name" value="WH_DNA-bd_sf"/>
</dbReference>
<gene>
    <name evidence="5" type="ORF">SLS56_008172</name>
</gene>
<name>A0ABR3SKV9_9PEZI</name>
<evidence type="ECO:0000313" key="5">
    <source>
        <dbReference type="EMBL" id="KAL1623651.1"/>
    </source>
</evidence>
<organism evidence="5 6">
    <name type="scientific">Neofusicoccum ribis</name>
    <dbReference type="NCBI Taxonomy" id="45134"/>
    <lineage>
        <taxon>Eukaryota</taxon>
        <taxon>Fungi</taxon>
        <taxon>Dikarya</taxon>
        <taxon>Ascomycota</taxon>
        <taxon>Pezizomycotina</taxon>
        <taxon>Dothideomycetes</taxon>
        <taxon>Dothideomycetes incertae sedis</taxon>
        <taxon>Botryosphaeriales</taxon>
        <taxon>Botryosphaeriaceae</taxon>
        <taxon>Neofusicoccum</taxon>
    </lineage>
</organism>
<proteinExistence type="predicted"/>
<reference evidence="5 6" key="1">
    <citation type="submission" date="2024-02" db="EMBL/GenBank/DDBJ databases">
        <title>De novo assembly and annotation of 12 fungi associated with fruit tree decline syndrome in Ontario, Canada.</title>
        <authorList>
            <person name="Sulman M."/>
            <person name="Ellouze W."/>
            <person name="Ilyukhin E."/>
        </authorList>
    </citation>
    <scope>NUCLEOTIDE SEQUENCE [LARGE SCALE GENOMIC DNA]</scope>
    <source>
        <strain evidence="5 6">M1-105</strain>
    </source>
</reference>
<dbReference type="Proteomes" id="UP001521116">
    <property type="component" value="Unassembled WGS sequence"/>
</dbReference>
<dbReference type="PIRSF" id="PIRSF005739">
    <property type="entry name" value="O-mtase"/>
    <property type="match status" value="1"/>
</dbReference>
<accession>A0ABR3SKV9</accession>
<dbReference type="InterPro" id="IPR001077">
    <property type="entry name" value="COMT_C"/>
</dbReference>
<dbReference type="PROSITE" id="PS51683">
    <property type="entry name" value="SAM_OMT_II"/>
    <property type="match status" value="1"/>
</dbReference>
<evidence type="ECO:0000256" key="3">
    <source>
        <dbReference type="ARBA" id="ARBA00022691"/>
    </source>
</evidence>
<dbReference type="SUPFAM" id="SSF46785">
    <property type="entry name" value="Winged helix' DNA-binding domain"/>
    <property type="match status" value="1"/>
</dbReference>
<dbReference type="InterPro" id="IPR029063">
    <property type="entry name" value="SAM-dependent_MTases_sf"/>
</dbReference>
<keyword evidence="3" id="KW-0949">S-adenosyl-L-methionine</keyword>
<keyword evidence="6" id="KW-1185">Reference proteome</keyword>
<dbReference type="Gene3D" id="3.40.50.150">
    <property type="entry name" value="Vaccinia Virus protein VP39"/>
    <property type="match status" value="1"/>
</dbReference>